<feature type="transmembrane region" description="Helical" evidence="6">
    <location>
        <begin position="213"/>
        <end position="231"/>
    </location>
</feature>
<dbReference type="InterPro" id="IPR000620">
    <property type="entry name" value="EamA_dom"/>
</dbReference>
<comment type="subcellular location">
    <subcellularLocation>
        <location evidence="1">Membrane</location>
        <topology evidence="1">Multi-pass membrane protein</topology>
    </subcellularLocation>
</comment>
<keyword evidence="4 6" id="KW-1133">Transmembrane helix</keyword>
<feature type="transmembrane region" description="Helical" evidence="6">
    <location>
        <begin position="5"/>
        <end position="23"/>
    </location>
</feature>
<dbReference type="AlphaFoldDB" id="A0A249JWD3"/>
<keyword evidence="3 6" id="KW-0812">Transmembrane</keyword>
<dbReference type="RefSeq" id="WP_095680156.1">
    <property type="nucleotide sequence ID" value="NZ_CP016768.2"/>
</dbReference>
<feature type="transmembrane region" description="Helical" evidence="6">
    <location>
        <begin position="68"/>
        <end position="86"/>
    </location>
</feature>
<organism evidence="8 9">
    <name type="scientific">Candidatus Nanopelagicus limnae</name>
    <dbReference type="NCBI Taxonomy" id="1884634"/>
    <lineage>
        <taxon>Bacteria</taxon>
        <taxon>Bacillati</taxon>
        <taxon>Actinomycetota</taxon>
        <taxon>Actinomycetes</taxon>
        <taxon>Candidatus Nanopelagicales</taxon>
        <taxon>Candidatus Nanopelagicaceae</taxon>
        <taxon>Candidatus Nanopelagicus</taxon>
    </lineage>
</organism>
<dbReference type="Proteomes" id="UP000217153">
    <property type="component" value="Chromosome"/>
</dbReference>
<dbReference type="Pfam" id="PF00892">
    <property type="entry name" value="EamA"/>
    <property type="match status" value="2"/>
</dbReference>
<feature type="transmembrane region" description="Helical" evidence="6">
    <location>
        <begin position="29"/>
        <end position="48"/>
    </location>
</feature>
<feature type="domain" description="EamA" evidence="7">
    <location>
        <begin position="150"/>
        <end position="284"/>
    </location>
</feature>
<evidence type="ECO:0000259" key="7">
    <source>
        <dbReference type="Pfam" id="PF00892"/>
    </source>
</evidence>
<keyword evidence="5 6" id="KW-0472">Membrane</keyword>
<dbReference type="InterPro" id="IPR050638">
    <property type="entry name" value="AA-Vitamin_Transporters"/>
</dbReference>
<evidence type="ECO:0000256" key="6">
    <source>
        <dbReference type="SAM" id="Phobius"/>
    </source>
</evidence>
<evidence type="ECO:0000256" key="3">
    <source>
        <dbReference type="ARBA" id="ARBA00022692"/>
    </source>
</evidence>
<evidence type="ECO:0000256" key="4">
    <source>
        <dbReference type="ARBA" id="ARBA00022989"/>
    </source>
</evidence>
<feature type="transmembrane region" description="Helical" evidence="6">
    <location>
        <begin position="92"/>
        <end position="113"/>
    </location>
</feature>
<dbReference type="KEGG" id="abam:B1s21122_00390"/>
<sequence>MRKSWLPAYIALGLIWGCSFIFIELGLEFLTPFGVAFVRCSLGAITLLIVVRSRKIALPKDKSTWRKLWIVALLLNVVPGILFAFAQQYVTSVLAGIINATTPLMTMVFMLLLFREQKLKREQIIGLFIGAFGVMVVLGIWKGIGDNQLLGVAALLLAVSCYGYSFPYMTRNILPLVLKPEAAATVQLILAAITLLPLYLFDGIAEDNYQLNSLLAMLALGVLGSGFAYIWNFSIIAAAGGSIASTVTYVTPVVAVFVGWLFLGEQITWHEPVGAVFVILGAAITQGRFTSKVVGK</sequence>
<feature type="transmembrane region" description="Helical" evidence="6">
    <location>
        <begin position="269"/>
        <end position="289"/>
    </location>
</feature>
<evidence type="ECO:0000313" key="9">
    <source>
        <dbReference type="Proteomes" id="UP000217153"/>
    </source>
</evidence>
<dbReference type="InterPro" id="IPR037185">
    <property type="entry name" value="EmrE-like"/>
</dbReference>
<feature type="transmembrane region" description="Helical" evidence="6">
    <location>
        <begin position="150"/>
        <end position="170"/>
    </location>
</feature>
<dbReference type="PANTHER" id="PTHR32322:SF9">
    <property type="entry name" value="AMINO-ACID METABOLITE EFFLUX PUMP-RELATED"/>
    <property type="match status" value="1"/>
</dbReference>
<dbReference type="EMBL" id="CP016768">
    <property type="protein sequence ID" value="ASY08831.1"/>
    <property type="molecule type" value="Genomic_DNA"/>
</dbReference>
<gene>
    <name evidence="8" type="ORF">B1s21122_00390</name>
</gene>
<feature type="transmembrane region" description="Helical" evidence="6">
    <location>
        <begin position="243"/>
        <end position="263"/>
    </location>
</feature>
<evidence type="ECO:0000256" key="1">
    <source>
        <dbReference type="ARBA" id="ARBA00004141"/>
    </source>
</evidence>
<feature type="transmembrane region" description="Helical" evidence="6">
    <location>
        <begin position="182"/>
        <end position="201"/>
    </location>
</feature>
<protein>
    <submittedName>
        <fullName evidence="8">EamA-like transporter family protein</fullName>
    </submittedName>
</protein>
<keyword evidence="9" id="KW-1185">Reference proteome</keyword>
<proteinExistence type="inferred from homology"/>
<dbReference type="PANTHER" id="PTHR32322">
    <property type="entry name" value="INNER MEMBRANE TRANSPORTER"/>
    <property type="match status" value="1"/>
</dbReference>
<dbReference type="OrthoDB" id="5242975at2"/>
<evidence type="ECO:0000256" key="5">
    <source>
        <dbReference type="ARBA" id="ARBA00023136"/>
    </source>
</evidence>
<feature type="domain" description="EamA" evidence="7">
    <location>
        <begin position="7"/>
        <end position="138"/>
    </location>
</feature>
<name>A0A249JWD3_9ACTN</name>
<evidence type="ECO:0000313" key="8">
    <source>
        <dbReference type="EMBL" id="ASY08831.1"/>
    </source>
</evidence>
<comment type="similarity">
    <text evidence="2">Belongs to the EamA transporter family.</text>
</comment>
<evidence type="ECO:0000256" key="2">
    <source>
        <dbReference type="ARBA" id="ARBA00007362"/>
    </source>
</evidence>
<accession>A0A249JWD3</accession>
<dbReference type="SUPFAM" id="SSF103481">
    <property type="entry name" value="Multidrug resistance efflux transporter EmrE"/>
    <property type="match status" value="2"/>
</dbReference>
<dbReference type="GO" id="GO:0016020">
    <property type="term" value="C:membrane"/>
    <property type="evidence" value="ECO:0007669"/>
    <property type="project" value="UniProtKB-SubCell"/>
</dbReference>
<feature type="transmembrane region" description="Helical" evidence="6">
    <location>
        <begin position="125"/>
        <end position="144"/>
    </location>
</feature>
<reference evidence="9" key="1">
    <citation type="submission" date="2016-10" db="EMBL/GenBank/DDBJ databases">
        <title>High microdiversification within the ubiquitous acI lineage of Actinobacteria.</title>
        <authorList>
            <person name="Neuenschwander S.M."/>
            <person name="Salcher M."/>
            <person name="Ghai R."/>
            <person name="Pernthaler J."/>
        </authorList>
    </citation>
    <scope>NUCLEOTIDE SEQUENCE [LARGE SCALE GENOMIC DNA]</scope>
</reference>